<dbReference type="RefSeq" id="WP_254293290.1">
    <property type="nucleotide sequence ID" value="NZ_JAMLDX010000008.1"/>
</dbReference>
<evidence type="ECO:0000256" key="8">
    <source>
        <dbReference type="PROSITE-ProRule" id="PRU01360"/>
    </source>
</evidence>
<keyword evidence="2 8" id="KW-0813">Transport</keyword>
<evidence type="ECO:0000256" key="3">
    <source>
        <dbReference type="ARBA" id="ARBA00022452"/>
    </source>
</evidence>
<evidence type="ECO:0000256" key="5">
    <source>
        <dbReference type="ARBA" id="ARBA00023077"/>
    </source>
</evidence>
<dbReference type="InterPro" id="IPR037066">
    <property type="entry name" value="Plug_dom_sf"/>
</dbReference>
<sequence length="716" mass="77143">MSASRKRSVLLAGAGIVSAAWSIQAHAQTSEASDDTAIVVTALRSSGDAKDLPVKIDVFEEAEVRQQQSLAATSNEVLANLVPSFAPSRQKLTGGGESFRGRAPLYLVDGVPQSTPLRPGSREGVTIDLEVIERIEVLFGANALQGLGGTGGVVNFVTVSAPKDGSLEQRASVGLSANDGLDKDGFGWRAHYLIAKDFGSFDAVASASYEERGLFYDAKGRTIGIDNESGDIQDTQARNFFVKLGWEPSDNQRIQAMVNRFYLNQRGNYVRVDGSRTLGRPAISVDGTPRGDLAINDVWTASLDYSHSNFLGGKFSLQGYYQNFKSLFGGQLTASFQDPLIAPIGTLFDQTQNNSEKYGAKTTYALTAIGGLPLDGAIGFDFLRDLTSQPLVLTGRVSVPPTTFYNYAPFVQLTLKPLSFVTLTGGVRHEIGNLEVPDFVSRAGNRADFQRVPVKGGKRNFSDTLFNAGINVKPLPGLTIYGSYSEAFSVPDIGRVLRSVSTFGQSVNTLLDLAPIVTRNKEVGGEYAVGSFRFGVTYFESKSEFGQMLVARPDGTFDLARQATKTSGWELTAGAKPTDWLNVTGGYSVLRGRFDSNADGVLDSDLGAADIGPDRMSIGIDITPDGPVSGRIQSFTYFDKTFTNRLGATTARFKSYTTVDAAISVEVMEPVTVTFSVSNLLDQQYFTYHAQAATAANNLYYAGRGRSYNLRIGAKF</sequence>
<keyword evidence="6 8" id="KW-0472">Membrane</keyword>
<comment type="caution">
    <text evidence="13">The sequence shown here is derived from an EMBL/GenBank/DDBJ whole genome shotgun (WGS) entry which is preliminary data.</text>
</comment>
<evidence type="ECO:0000256" key="7">
    <source>
        <dbReference type="ARBA" id="ARBA00023237"/>
    </source>
</evidence>
<evidence type="ECO:0000259" key="11">
    <source>
        <dbReference type="Pfam" id="PF00593"/>
    </source>
</evidence>
<evidence type="ECO:0000256" key="9">
    <source>
        <dbReference type="RuleBase" id="RU003357"/>
    </source>
</evidence>
<protein>
    <submittedName>
        <fullName evidence="13">TonB-dependent receptor</fullName>
    </submittedName>
</protein>
<evidence type="ECO:0000313" key="14">
    <source>
        <dbReference type="Proteomes" id="UP001139451"/>
    </source>
</evidence>
<feature type="signal peptide" evidence="10">
    <location>
        <begin position="1"/>
        <end position="27"/>
    </location>
</feature>
<proteinExistence type="inferred from homology"/>
<keyword evidence="5 9" id="KW-0798">TonB box</keyword>
<organism evidence="13 14">
    <name type="scientific">Sphingomonas tagetis</name>
    <dbReference type="NCBI Taxonomy" id="2949092"/>
    <lineage>
        <taxon>Bacteria</taxon>
        <taxon>Pseudomonadati</taxon>
        <taxon>Pseudomonadota</taxon>
        <taxon>Alphaproteobacteria</taxon>
        <taxon>Sphingomonadales</taxon>
        <taxon>Sphingomonadaceae</taxon>
        <taxon>Sphingomonas</taxon>
    </lineage>
</organism>
<evidence type="ECO:0000256" key="2">
    <source>
        <dbReference type="ARBA" id="ARBA00022448"/>
    </source>
</evidence>
<accession>A0A9X2HNV4</accession>
<feature type="chain" id="PRO_5040932044" evidence="10">
    <location>
        <begin position="28"/>
        <end position="716"/>
    </location>
</feature>
<name>A0A9X2HNV4_9SPHN</name>
<dbReference type="AlphaFoldDB" id="A0A9X2HNV4"/>
<gene>
    <name evidence="13" type="ORF">M9978_11530</name>
</gene>
<dbReference type="InterPro" id="IPR012910">
    <property type="entry name" value="Plug_dom"/>
</dbReference>
<evidence type="ECO:0000256" key="6">
    <source>
        <dbReference type="ARBA" id="ARBA00023136"/>
    </source>
</evidence>
<dbReference type="Pfam" id="PF00593">
    <property type="entry name" value="TonB_dep_Rec_b-barrel"/>
    <property type="match status" value="1"/>
</dbReference>
<keyword evidence="7 8" id="KW-0998">Cell outer membrane</keyword>
<comment type="similarity">
    <text evidence="8 9">Belongs to the TonB-dependent receptor family.</text>
</comment>
<keyword evidence="10" id="KW-0732">Signal</keyword>
<dbReference type="InterPro" id="IPR036942">
    <property type="entry name" value="Beta-barrel_TonB_sf"/>
</dbReference>
<evidence type="ECO:0000256" key="10">
    <source>
        <dbReference type="SAM" id="SignalP"/>
    </source>
</evidence>
<keyword evidence="14" id="KW-1185">Reference proteome</keyword>
<dbReference type="EMBL" id="JAMLDX010000008">
    <property type="protein sequence ID" value="MCP3731059.1"/>
    <property type="molecule type" value="Genomic_DNA"/>
</dbReference>
<keyword evidence="3 8" id="KW-1134">Transmembrane beta strand</keyword>
<dbReference type="Pfam" id="PF07715">
    <property type="entry name" value="Plug"/>
    <property type="match status" value="1"/>
</dbReference>
<keyword evidence="4 8" id="KW-0812">Transmembrane</keyword>
<dbReference type="Gene3D" id="2.170.130.10">
    <property type="entry name" value="TonB-dependent receptor, plug domain"/>
    <property type="match status" value="1"/>
</dbReference>
<dbReference type="GO" id="GO:0044718">
    <property type="term" value="P:siderophore transmembrane transport"/>
    <property type="evidence" value="ECO:0007669"/>
    <property type="project" value="TreeGrafter"/>
</dbReference>
<dbReference type="InterPro" id="IPR039426">
    <property type="entry name" value="TonB-dep_rcpt-like"/>
</dbReference>
<dbReference type="Proteomes" id="UP001139451">
    <property type="component" value="Unassembled WGS sequence"/>
</dbReference>
<feature type="domain" description="TonB-dependent receptor plug" evidence="12">
    <location>
        <begin position="49"/>
        <end position="153"/>
    </location>
</feature>
<evidence type="ECO:0000313" key="13">
    <source>
        <dbReference type="EMBL" id="MCP3731059.1"/>
    </source>
</evidence>
<reference evidence="13" key="1">
    <citation type="submission" date="2022-05" db="EMBL/GenBank/DDBJ databases">
        <title>Sphingomonas sp. strain MG17 Genome sequencing and assembly.</title>
        <authorList>
            <person name="Kim I."/>
        </authorList>
    </citation>
    <scope>NUCLEOTIDE SEQUENCE</scope>
    <source>
        <strain evidence="13">MG17</strain>
    </source>
</reference>
<comment type="subcellular location">
    <subcellularLocation>
        <location evidence="1 8">Cell outer membrane</location>
        <topology evidence="1 8">Multi-pass membrane protein</topology>
    </subcellularLocation>
</comment>
<evidence type="ECO:0000256" key="4">
    <source>
        <dbReference type="ARBA" id="ARBA00022692"/>
    </source>
</evidence>
<evidence type="ECO:0000259" key="12">
    <source>
        <dbReference type="Pfam" id="PF07715"/>
    </source>
</evidence>
<dbReference type="PANTHER" id="PTHR30069:SF42">
    <property type="entry name" value="FERRIC AEROBACTIN RECEPTOR"/>
    <property type="match status" value="1"/>
</dbReference>
<dbReference type="GO" id="GO:0015344">
    <property type="term" value="F:siderophore uptake transmembrane transporter activity"/>
    <property type="evidence" value="ECO:0007669"/>
    <property type="project" value="TreeGrafter"/>
</dbReference>
<dbReference type="Gene3D" id="2.40.170.20">
    <property type="entry name" value="TonB-dependent receptor, beta-barrel domain"/>
    <property type="match status" value="1"/>
</dbReference>
<dbReference type="PANTHER" id="PTHR30069">
    <property type="entry name" value="TONB-DEPENDENT OUTER MEMBRANE RECEPTOR"/>
    <property type="match status" value="1"/>
</dbReference>
<dbReference type="SUPFAM" id="SSF56935">
    <property type="entry name" value="Porins"/>
    <property type="match status" value="1"/>
</dbReference>
<dbReference type="CDD" id="cd01347">
    <property type="entry name" value="ligand_gated_channel"/>
    <property type="match status" value="1"/>
</dbReference>
<dbReference type="GO" id="GO:0009279">
    <property type="term" value="C:cell outer membrane"/>
    <property type="evidence" value="ECO:0007669"/>
    <property type="project" value="UniProtKB-SubCell"/>
</dbReference>
<dbReference type="PROSITE" id="PS52016">
    <property type="entry name" value="TONB_DEPENDENT_REC_3"/>
    <property type="match status" value="1"/>
</dbReference>
<feature type="domain" description="TonB-dependent receptor-like beta-barrel" evidence="11">
    <location>
        <begin position="258"/>
        <end position="680"/>
    </location>
</feature>
<dbReference type="InterPro" id="IPR000531">
    <property type="entry name" value="Beta-barrel_TonB"/>
</dbReference>
<evidence type="ECO:0000256" key="1">
    <source>
        <dbReference type="ARBA" id="ARBA00004571"/>
    </source>
</evidence>
<keyword evidence="13" id="KW-0675">Receptor</keyword>